<protein>
    <submittedName>
        <fullName evidence="3">Tn3 family transposase</fullName>
    </submittedName>
</protein>
<gene>
    <name evidence="3" type="ORF">FPL01_24665</name>
</gene>
<keyword evidence="4" id="KW-1185">Reference proteome</keyword>
<evidence type="ECO:0000313" key="4">
    <source>
        <dbReference type="Proteomes" id="UP000464796"/>
    </source>
</evidence>
<feature type="domain" description="Tn3 transposase DDE" evidence="2">
    <location>
        <begin position="67"/>
        <end position="118"/>
    </location>
</feature>
<dbReference type="EMBL" id="CP041979">
    <property type="protein sequence ID" value="QHH91503.1"/>
    <property type="molecule type" value="Genomic_DNA"/>
</dbReference>
<dbReference type="Pfam" id="PF01526">
    <property type="entry name" value="DDE_Tnp_Tn3"/>
    <property type="match status" value="1"/>
</dbReference>
<keyword evidence="1" id="KW-0472">Membrane</keyword>
<evidence type="ECO:0000313" key="3">
    <source>
        <dbReference type="EMBL" id="QHH91503.1"/>
    </source>
</evidence>
<organism evidence="3 4">
    <name type="scientific">Bacillus pacificus</name>
    <dbReference type="NCBI Taxonomy" id="2026187"/>
    <lineage>
        <taxon>Bacteria</taxon>
        <taxon>Bacillati</taxon>
        <taxon>Bacillota</taxon>
        <taxon>Bacilli</taxon>
        <taxon>Bacillales</taxon>
        <taxon>Bacillaceae</taxon>
        <taxon>Bacillus</taxon>
        <taxon>Bacillus cereus group</taxon>
    </lineage>
</organism>
<keyword evidence="1" id="KW-1133">Transmembrane helix</keyword>
<evidence type="ECO:0000256" key="1">
    <source>
        <dbReference type="SAM" id="Phobius"/>
    </source>
</evidence>
<name>A0ABX6I9M2_9BACI</name>
<reference evidence="3 4" key="1">
    <citation type="submission" date="2019-07" db="EMBL/GenBank/DDBJ databases">
        <authorList>
            <person name="Yu W.S."/>
            <person name="Cheong H.-M."/>
            <person name="Choi Y."/>
            <person name="Hwang K.J."/>
            <person name="Jung K."/>
            <person name="Lee S."/>
            <person name="Choi C."/>
        </authorList>
    </citation>
    <scope>NUCLEOTIDE SEQUENCE [LARGE SCALE GENOMIC DNA]</scope>
    <source>
        <strain evidence="3 4">NCCP 15909</strain>
    </source>
</reference>
<dbReference type="InterPro" id="IPR002513">
    <property type="entry name" value="Tn3_Tnp_DDE_dom"/>
</dbReference>
<proteinExistence type="predicted"/>
<accession>A0ABX6I9M2</accession>
<feature type="transmembrane region" description="Helical" evidence="1">
    <location>
        <begin position="45"/>
        <end position="70"/>
    </location>
</feature>
<evidence type="ECO:0000259" key="2">
    <source>
        <dbReference type="Pfam" id="PF01526"/>
    </source>
</evidence>
<dbReference type="Proteomes" id="UP000464796">
    <property type="component" value="Chromosome"/>
</dbReference>
<sequence>MKFPVLSNIHLFNKSIIIIFLSYIREYFVLLHYNKKRKRKTSNFLTNILVFLQFRHFVNVFIALPFTIFFGKHSELRERALQDQLPRSSARNLLINEISMWNTAYLNKAIKTLKKKEHFVSATPHPSFQAC</sequence>
<keyword evidence="1" id="KW-0812">Transmembrane</keyword>
<feature type="transmembrane region" description="Helical" evidence="1">
    <location>
        <begin position="12"/>
        <end position="33"/>
    </location>
</feature>